<dbReference type="Proteomes" id="UP000008076">
    <property type="component" value="Unassembled WGS sequence"/>
</dbReference>
<evidence type="ECO:0000313" key="1">
    <source>
        <dbReference type="EMBL" id="EDR29729.1"/>
    </source>
</evidence>
<accession>B0E6Y8</accession>
<dbReference type="AlphaFoldDB" id="B0E6Y8"/>
<dbReference type="GeneID" id="5879045"/>
<evidence type="ECO:0000313" key="2">
    <source>
        <dbReference type="Proteomes" id="UP000008076"/>
    </source>
</evidence>
<dbReference type="OMA" id="RAQPFIN"/>
<gene>
    <name evidence="1" type="ORF">EDI_251660</name>
</gene>
<dbReference type="VEuPathDB" id="AmoebaDB:EDI_251660"/>
<organism evidence="2">
    <name type="scientific">Entamoeba dispar (strain ATCC PRA-260 / SAW760)</name>
    <dbReference type="NCBI Taxonomy" id="370354"/>
    <lineage>
        <taxon>Eukaryota</taxon>
        <taxon>Amoebozoa</taxon>
        <taxon>Evosea</taxon>
        <taxon>Archamoebae</taxon>
        <taxon>Mastigamoebida</taxon>
        <taxon>Entamoebidae</taxon>
        <taxon>Entamoeba</taxon>
    </lineage>
</organism>
<dbReference type="eggNOG" id="ENOG502RFI5">
    <property type="taxonomic scope" value="Eukaryota"/>
</dbReference>
<name>B0E6Y8_ENTDS</name>
<proteinExistence type="predicted"/>
<dbReference type="OrthoDB" id="25979at2759"/>
<protein>
    <submittedName>
        <fullName evidence="1">Uncharacterized protein</fullName>
    </submittedName>
</protein>
<dbReference type="KEGG" id="edi:EDI_251660"/>
<sequence>MFSLLLFIACINAQPFMNMYGQQLPYAEEQDSFRAEQVLHGLNMKYMQLRDELYRTTFRLRGTQRRRYFSSSPIELYGSEHTVQFLKLKEFRLRRTIAIILKQMATVLTSINKNDRNMVVMHLGLPMSTINAMKQAIKAKVPEIPQDIPLVGPQTPFGFRPYY</sequence>
<keyword evidence="2" id="KW-1185">Reference proteome</keyword>
<reference evidence="2" key="1">
    <citation type="submission" date="2007-12" db="EMBL/GenBank/DDBJ databases">
        <title>Annotation of Entamoeba dispar SAW760.</title>
        <authorList>
            <person name="Lorenzi H."/>
            <person name="Inman J."/>
            <person name="Schobel S."/>
            <person name="Amedeo P."/>
            <person name="Caler E."/>
        </authorList>
    </citation>
    <scope>NUCLEOTIDE SEQUENCE [LARGE SCALE GENOMIC DNA]</scope>
    <source>
        <strain evidence="2">ATCC PRA-260 / SAW760</strain>
    </source>
</reference>
<dbReference type="EMBL" id="DS547933">
    <property type="protein sequence ID" value="EDR29729.1"/>
    <property type="molecule type" value="Genomic_DNA"/>
</dbReference>
<dbReference type="RefSeq" id="XP_001734148.1">
    <property type="nucleotide sequence ID" value="XM_001734096.1"/>
</dbReference>